<comment type="subcellular location">
    <subcellularLocation>
        <location evidence="16">Nucleus</location>
        <location evidence="16">Nucleolus</location>
    </subcellularLocation>
    <subcellularLocation>
        <location evidence="16">Nucleus</location>
        <location evidence="16">Nucleoplasm</location>
    </subcellularLocation>
    <subcellularLocation>
        <location evidence="16">Mitochondrion</location>
    </subcellularLocation>
    <text evidence="16">Resides mostly in the nucleoli and relocalizes to the nucleoplasm upon DNA damage.</text>
</comment>
<organism evidence="20 21">
    <name type="scientific">Ricinus communis</name>
    <name type="common">Castor bean</name>
    <dbReference type="NCBI Taxonomy" id="3988"/>
    <lineage>
        <taxon>Eukaryota</taxon>
        <taxon>Viridiplantae</taxon>
        <taxon>Streptophyta</taxon>
        <taxon>Embryophyta</taxon>
        <taxon>Tracheophyta</taxon>
        <taxon>Spermatophyta</taxon>
        <taxon>Magnoliopsida</taxon>
        <taxon>eudicotyledons</taxon>
        <taxon>Gunneridae</taxon>
        <taxon>Pentapetalae</taxon>
        <taxon>rosids</taxon>
        <taxon>fabids</taxon>
        <taxon>Malpighiales</taxon>
        <taxon>Euphorbiaceae</taxon>
        <taxon>Acalyphoideae</taxon>
        <taxon>Acalypheae</taxon>
        <taxon>Ricinus</taxon>
    </lineage>
</organism>
<dbReference type="GO" id="GO:0008409">
    <property type="term" value="F:5'-3' exonuclease activity"/>
    <property type="evidence" value="ECO:0000318"/>
    <property type="project" value="GO_Central"/>
</dbReference>
<feature type="domain" description="XPG N-terminal" evidence="19">
    <location>
        <begin position="1"/>
        <end position="133"/>
    </location>
</feature>
<dbReference type="InterPro" id="IPR019974">
    <property type="entry name" value="XPG_CS"/>
</dbReference>
<accession>B9RFS3</accession>
<dbReference type="SUPFAM" id="SSF88723">
    <property type="entry name" value="PIN domain-like"/>
    <property type="match status" value="1"/>
</dbReference>
<dbReference type="HAMAP" id="MF_00614">
    <property type="entry name" value="Fen"/>
    <property type="match status" value="1"/>
</dbReference>
<keyword evidence="2 16" id="KW-0235">DNA replication</keyword>
<keyword evidence="10 16" id="KW-0496">Mitochondrion</keyword>
<dbReference type="AlphaFoldDB" id="B9RFS3"/>
<keyword evidence="3 16" id="KW-0540">Nuclease</keyword>
<dbReference type="CDD" id="cd09867">
    <property type="entry name" value="PIN_FEN1"/>
    <property type="match status" value="1"/>
</dbReference>
<dbReference type="PANTHER" id="PTHR11081:SF9">
    <property type="entry name" value="FLAP ENDONUCLEASE 1"/>
    <property type="match status" value="1"/>
</dbReference>
<keyword evidence="9 16" id="KW-0460">Magnesium</keyword>
<evidence type="ECO:0000256" key="2">
    <source>
        <dbReference type="ARBA" id="ARBA00022705"/>
    </source>
</evidence>
<dbReference type="Gene3D" id="1.10.150.20">
    <property type="entry name" value="5' to 3' exonuclease, C-terminal subdomain"/>
    <property type="match status" value="1"/>
</dbReference>
<feature type="compositionally biased region" description="Basic residues" evidence="17">
    <location>
        <begin position="334"/>
        <end position="345"/>
    </location>
</feature>
<reference evidence="21" key="1">
    <citation type="journal article" date="2010" name="Nat. Biotechnol.">
        <title>Draft genome sequence of the oilseed species Ricinus communis.</title>
        <authorList>
            <person name="Chan A.P."/>
            <person name="Crabtree J."/>
            <person name="Zhao Q."/>
            <person name="Lorenzi H."/>
            <person name="Orvis J."/>
            <person name="Puiu D."/>
            <person name="Melake-Berhan A."/>
            <person name="Jones K.M."/>
            <person name="Redman J."/>
            <person name="Chen G."/>
            <person name="Cahoon E.B."/>
            <person name="Gedil M."/>
            <person name="Stanke M."/>
            <person name="Haas B.J."/>
            <person name="Wortman J.R."/>
            <person name="Fraser-Liggett C.M."/>
            <person name="Ravel J."/>
            <person name="Rabinowicz P.D."/>
        </authorList>
    </citation>
    <scope>NUCLEOTIDE SEQUENCE [LARGE SCALE GENOMIC DNA]</scope>
    <source>
        <strain evidence="21">cv. Hale</strain>
    </source>
</reference>
<evidence type="ECO:0000256" key="5">
    <source>
        <dbReference type="ARBA" id="ARBA00022759"/>
    </source>
</evidence>
<dbReference type="GO" id="GO:0043137">
    <property type="term" value="P:DNA replication, removal of RNA primer"/>
    <property type="evidence" value="ECO:0007669"/>
    <property type="project" value="UniProtKB-UniRule"/>
</dbReference>
<keyword evidence="6 16" id="KW-0227">DNA damage</keyword>
<dbReference type="SUPFAM" id="SSF47807">
    <property type="entry name" value="5' to 3' exonuclease, C-terminal subdomain"/>
    <property type="match status" value="1"/>
</dbReference>
<comment type="similarity">
    <text evidence="14 16">Belongs to the XPG/RAD2 endonuclease family. FEN1 subfamily.</text>
</comment>
<evidence type="ECO:0000256" key="1">
    <source>
        <dbReference type="ARBA" id="ARBA00022553"/>
    </source>
</evidence>
<dbReference type="InterPro" id="IPR008918">
    <property type="entry name" value="HhH2"/>
</dbReference>
<evidence type="ECO:0000256" key="16">
    <source>
        <dbReference type="HAMAP-Rule" id="MF_03140"/>
    </source>
</evidence>
<dbReference type="SMART" id="SM00279">
    <property type="entry name" value="HhH2"/>
    <property type="match status" value="1"/>
</dbReference>
<dbReference type="InParanoid" id="B9RFS3"/>
<dbReference type="FunFam" id="1.10.150.20:FF:000009">
    <property type="entry name" value="Flap endonuclease 1"/>
    <property type="match status" value="1"/>
</dbReference>
<evidence type="ECO:0000256" key="17">
    <source>
        <dbReference type="SAM" id="MobiDB-lite"/>
    </source>
</evidence>
<dbReference type="eggNOG" id="KOG2519">
    <property type="taxonomic scope" value="Eukaryota"/>
</dbReference>
<evidence type="ECO:0000256" key="10">
    <source>
        <dbReference type="ARBA" id="ARBA00023128"/>
    </source>
</evidence>
<comment type="cofactor">
    <cofactor evidence="16">
        <name>Mg(2+)</name>
        <dbReference type="ChEBI" id="CHEBI:18420"/>
    </cofactor>
    <text evidence="16">Binds 2 magnesium ions per subunit. They probably participate in the reaction catalyzed by the enzyme. May bind an additional third magnesium ion after substrate binding.</text>
</comment>
<dbReference type="STRING" id="3988.B9RFS3"/>
<keyword evidence="12 16" id="KW-0539">Nucleus</keyword>
<evidence type="ECO:0000256" key="11">
    <source>
        <dbReference type="ARBA" id="ARBA00023204"/>
    </source>
</evidence>
<dbReference type="FunFam" id="3.40.50.1010:FF:000016">
    <property type="entry name" value="Flap endonuclease 1"/>
    <property type="match status" value="1"/>
</dbReference>
<evidence type="ECO:0000313" key="21">
    <source>
        <dbReference type="Proteomes" id="UP000008311"/>
    </source>
</evidence>
<dbReference type="SMART" id="SM00484">
    <property type="entry name" value="XPGI"/>
    <property type="match status" value="1"/>
</dbReference>
<feature type="domain" description="XPG-I" evidence="18">
    <location>
        <begin position="109"/>
        <end position="181"/>
    </location>
</feature>
<evidence type="ECO:0000256" key="12">
    <source>
        <dbReference type="ARBA" id="ARBA00023242"/>
    </source>
</evidence>
<dbReference type="Pfam" id="PF00867">
    <property type="entry name" value="XPG_I"/>
    <property type="match status" value="1"/>
</dbReference>
<dbReference type="GO" id="GO:0005739">
    <property type="term" value="C:mitochondrion"/>
    <property type="evidence" value="ECO:0007669"/>
    <property type="project" value="UniProtKB-SubCell"/>
</dbReference>
<feature type="region of interest" description="Disordered" evidence="17">
    <location>
        <begin position="315"/>
        <end position="345"/>
    </location>
</feature>
<evidence type="ECO:0000256" key="7">
    <source>
        <dbReference type="ARBA" id="ARBA00022801"/>
    </source>
</evidence>
<dbReference type="SMART" id="SM00485">
    <property type="entry name" value="XPGN"/>
    <property type="match status" value="1"/>
</dbReference>
<dbReference type="GO" id="GO:0000287">
    <property type="term" value="F:magnesium ion binding"/>
    <property type="evidence" value="ECO:0007669"/>
    <property type="project" value="UniProtKB-UniRule"/>
</dbReference>
<keyword evidence="4 16" id="KW-0479">Metal-binding</keyword>
<dbReference type="Proteomes" id="UP000008311">
    <property type="component" value="Unassembled WGS sequence"/>
</dbReference>
<keyword evidence="5 16" id="KW-0255">Endonuclease</keyword>
<evidence type="ECO:0000256" key="4">
    <source>
        <dbReference type="ARBA" id="ARBA00022723"/>
    </source>
</evidence>
<evidence type="ECO:0000259" key="18">
    <source>
        <dbReference type="SMART" id="SM00484"/>
    </source>
</evidence>
<protein>
    <recommendedName>
        <fullName evidence="16">Flap endonuclease 1</fullName>
        <shortName evidence="16">FEN-1</shortName>
        <ecNumber evidence="16">3.1.-.-</ecNumber>
    </recommendedName>
    <alternativeName>
        <fullName evidence="16">Flap structure-specific endonuclease 1</fullName>
    </alternativeName>
</protein>
<dbReference type="Pfam" id="PF00752">
    <property type="entry name" value="XPG_N"/>
    <property type="match status" value="1"/>
</dbReference>
<keyword evidence="7 16" id="KW-0378">Hydrolase</keyword>
<keyword evidence="1 16" id="KW-0597">Phosphoprotein</keyword>
<dbReference type="InterPro" id="IPR006086">
    <property type="entry name" value="XPG-I_dom"/>
</dbReference>
<dbReference type="GO" id="GO:0017108">
    <property type="term" value="F:5'-flap endonuclease activity"/>
    <property type="evidence" value="ECO:0000318"/>
    <property type="project" value="GO_Central"/>
</dbReference>
<dbReference type="FunCoup" id="B9RFS3">
    <property type="interactions" value="2622"/>
</dbReference>
<dbReference type="GO" id="GO:0003677">
    <property type="term" value="F:DNA binding"/>
    <property type="evidence" value="ECO:0007669"/>
    <property type="project" value="UniProtKB-UniRule"/>
</dbReference>
<evidence type="ECO:0000256" key="6">
    <source>
        <dbReference type="ARBA" id="ARBA00022763"/>
    </source>
</evidence>
<keyword evidence="21" id="KW-1185">Reference proteome</keyword>
<dbReference type="InterPro" id="IPR036279">
    <property type="entry name" value="5-3_exonuclease_C_sf"/>
</dbReference>
<feature type="compositionally biased region" description="Basic and acidic residues" evidence="17">
    <location>
        <begin position="319"/>
        <end position="333"/>
    </location>
</feature>
<dbReference type="InterPro" id="IPR006085">
    <property type="entry name" value="XPG_DNA_repair_N"/>
</dbReference>
<dbReference type="InterPro" id="IPR006084">
    <property type="entry name" value="XPG/Rad2"/>
</dbReference>
<proteinExistence type="inferred from homology"/>
<evidence type="ECO:0000256" key="15">
    <source>
        <dbReference type="ARBA" id="ARBA00063178"/>
    </source>
</evidence>
<dbReference type="Gene3D" id="3.40.50.1010">
    <property type="entry name" value="5'-nuclease"/>
    <property type="match status" value="2"/>
</dbReference>
<evidence type="ECO:0000256" key="13">
    <source>
        <dbReference type="ARBA" id="ARBA00029382"/>
    </source>
</evidence>
<dbReference type="InterPro" id="IPR029060">
    <property type="entry name" value="PIN-like_dom_sf"/>
</dbReference>
<name>B9RFS3_RICCO</name>
<dbReference type="PANTHER" id="PTHR11081">
    <property type="entry name" value="FLAP ENDONUCLEASE FAMILY MEMBER"/>
    <property type="match status" value="1"/>
</dbReference>
<evidence type="ECO:0000256" key="3">
    <source>
        <dbReference type="ARBA" id="ARBA00022722"/>
    </source>
</evidence>
<dbReference type="GO" id="GO:0005654">
    <property type="term" value="C:nucleoplasm"/>
    <property type="evidence" value="ECO:0007669"/>
    <property type="project" value="UniProtKB-SubCell"/>
</dbReference>
<comment type="subunit">
    <text evidence="15">Interacts with PCNA1 and PCNA2. Three molecules of FEN1 bind to one PCNA trimer with each molecule binding to one PCNA monomer. PCNA stimulates the nuclease activity without altering cleavage specificity.</text>
</comment>
<dbReference type="PRINTS" id="PR00853">
    <property type="entry name" value="XPGRADSUPER"/>
</dbReference>
<keyword evidence="11 16" id="KW-0234">DNA repair</keyword>
<evidence type="ECO:0000256" key="8">
    <source>
        <dbReference type="ARBA" id="ARBA00022839"/>
    </source>
</evidence>
<gene>
    <name evidence="20" type="ORF">RCOM_1436990</name>
</gene>
<evidence type="ECO:0000259" key="19">
    <source>
        <dbReference type="SMART" id="SM00485"/>
    </source>
</evidence>
<evidence type="ECO:0000256" key="9">
    <source>
        <dbReference type="ARBA" id="ARBA00022842"/>
    </source>
</evidence>
<evidence type="ECO:0000313" key="20">
    <source>
        <dbReference type="EMBL" id="EEF50044.1"/>
    </source>
</evidence>
<dbReference type="InterPro" id="IPR023426">
    <property type="entry name" value="Flap_endonuc"/>
</dbReference>
<dbReference type="EC" id="3.1.-.-" evidence="16"/>
<comment type="function">
    <text evidence="13 16">Structure-specific nuclease with 5'-flap endonuclease and 5'-3' exonuclease activities involved in DNA replication and repair. During DNA replication, cleaves the 5'-overhanging flap structure that is generated by displacement synthesis when DNA polymerase encounters the 5'-end of a downstream Okazaki fragment. It enters the flap from the 5'-end and then tracks to cleave the flap base, leaving a nick for ligation. Also involved in the long patch base excision repair (LP-BER) pathway, by cleaving within the apurinic/apyrimidinic (AP) site-terminated flap. Acts as a genome stabilization factor that prevents flaps from equilibrating into structures that lead to duplications and deletions. Also possesses 5'-3' exonuclease activity on nicked or gapped double-stranded DNA, and exhibits RNase H activity. Also involved in replication and repair of rDNA and in repairing mitochondrial DNA.</text>
</comment>
<dbReference type="GO" id="GO:0006284">
    <property type="term" value="P:base-excision repair"/>
    <property type="evidence" value="ECO:0007669"/>
    <property type="project" value="UniProtKB-UniRule"/>
</dbReference>
<dbReference type="CDD" id="cd09907">
    <property type="entry name" value="H3TH_FEN1-Euk"/>
    <property type="match status" value="1"/>
</dbReference>
<evidence type="ECO:0000256" key="14">
    <source>
        <dbReference type="ARBA" id="ARBA00034726"/>
    </source>
</evidence>
<keyword evidence="8 16" id="KW-0269">Exonuclease</keyword>
<sequence>MGIKGLTKLLADNAPKAMKEQKFESYFGRKIAIDASMSIYQFLIVVGRSGTEMLTNEAGEVTSYSRRADATEELAAAVETGNKEDIEKFSKRTVKVTKQHNEDCKRLLRLMGVPVIEAPSEAEAECAALCKSGKVYAVASEDMDSLTFGAPRFLRHLMDPSSRKVPVMEFETSKILEELNLTMDQFIDLCILSGCDYCDSIRGIGGMTALKLIRQHGSIENILENMNKERYQIPEDWPYQEARRLFKEPLVLADEEEPELKWTAPDQEGLITFLVNENGFNNDRVTKAIEKIKAAKNKSSQGRLESFFKPVANSSIPIKRKETPDHTAKETSAKKSKAGGGRKKK</sequence>
<dbReference type="GO" id="GO:0005730">
    <property type="term" value="C:nucleolus"/>
    <property type="evidence" value="ECO:0007669"/>
    <property type="project" value="UniProtKB-SubCell"/>
</dbReference>
<dbReference type="PROSITE" id="PS00842">
    <property type="entry name" value="XPG_2"/>
    <property type="match status" value="1"/>
</dbReference>
<dbReference type="EMBL" id="EQ973777">
    <property type="protein sequence ID" value="EEF50044.1"/>
    <property type="molecule type" value="Genomic_DNA"/>
</dbReference>